<feature type="transmembrane region" description="Helical" evidence="11">
    <location>
        <begin position="76"/>
        <end position="101"/>
    </location>
</feature>
<evidence type="ECO:0008006" key="14">
    <source>
        <dbReference type="Google" id="ProtNLM"/>
    </source>
</evidence>
<dbReference type="eggNOG" id="KOG0758">
    <property type="taxonomic scope" value="Eukaryota"/>
</dbReference>
<keyword evidence="4 9" id="KW-0812">Transmembrane</keyword>
<dbReference type="GO" id="GO:1990616">
    <property type="term" value="P:magnesium ion export from mitochondrion"/>
    <property type="evidence" value="ECO:0007669"/>
    <property type="project" value="EnsemblMetazoa"/>
</dbReference>
<keyword evidence="7" id="KW-0496">Mitochondrion</keyword>
<dbReference type="GO" id="GO:0005743">
    <property type="term" value="C:mitochondrial inner membrane"/>
    <property type="evidence" value="ECO:0007669"/>
    <property type="project" value="EnsemblMetazoa"/>
</dbReference>
<dbReference type="GeneID" id="6497771"/>
<dbReference type="OrthoDB" id="14252at2759"/>
<dbReference type="GO" id="GO:1902603">
    <property type="term" value="P:carnitine transmembrane transport"/>
    <property type="evidence" value="ECO:0007669"/>
    <property type="project" value="TreeGrafter"/>
</dbReference>
<keyword evidence="5" id="KW-0677">Repeat</keyword>
<sequence>MMENTTQSSAQKANPVKSFIAGGFGGMCNVIVGHPLDTIKVRLQTMPLPLPGQSARYKGVADCAVQTFRKEGIRGFYRGISAPLMGVTPIYAVDFAVYAAGKRLFQSDDNIALTYPQIFVAGALAGVCSALVTVPSDRIKVLLQTQTVSSGPVLYHGTLDTAIKLYRQGGIKSLFKGTCACILRDSPTGFYFVTYEFLQDLARKKSQTGKISTASTILSGGTAGMVFWTLAVPFDVLKSRLQSAPEGTYKHGIRSVFRNLMANEGPKALFRGIFPILLRAFPSTAAVFFGVELANDFLKA</sequence>
<dbReference type="CTD" id="33987"/>
<evidence type="ECO:0000256" key="4">
    <source>
        <dbReference type="ARBA" id="ARBA00022692"/>
    </source>
</evidence>
<organism evidence="12 13">
    <name type="scientific">Drosophila ananassae</name>
    <name type="common">Fruit fly</name>
    <dbReference type="NCBI Taxonomy" id="7217"/>
    <lineage>
        <taxon>Eukaryota</taxon>
        <taxon>Metazoa</taxon>
        <taxon>Ecdysozoa</taxon>
        <taxon>Arthropoda</taxon>
        <taxon>Hexapoda</taxon>
        <taxon>Insecta</taxon>
        <taxon>Pterygota</taxon>
        <taxon>Neoptera</taxon>
        <taxon>Endopterygota</taxon>
        <taxon>Diptera</taxon>
        <taxon>Brachycera</taxon>
        <taxon>Muscomorpha</taxon>
        <taxon>Ephydroidea</taxon>
        <taxon>Drosophilidae</taxon>
        <taxon>Drosophila</taxon>
        <taxon>Sophophora</taxon>
    </lineage>
</organism>
<accession>B3MKX3</accession>
<dbReference type="EMBL" id="CH902620">
    <property type="protein sequence ID" value="EDV30631.1"/>
    <property type="molecule type" value="Genomic_DNA"/>
</dbReference>
<dbReference type="FunFam" id="1.50.40.10:FF:000051">
    <property type="entry name" value="Mitochondrial carnitine/acylcarnitine carrier protein"/>
    <property type="match status" value="1"/>
</dbReference>
<dbReference type="HOGENOM" id="CLU_015166_16_0_1"/>
<reference evidence="12 13" key="1">
    <citation type="journal article" date="2007" name="Nature">
        <title>Evolution of genes and genomes on the Drosophila phylogeny.</title>
        <authorList>
            <consortium name="Drosophila 12 Genomes Consortium"/>
            <person name="Clark A.G."/>
            <person name="Eisen M.B."/>
            <person name="Smith D.R."/>
            <person name="Bergman C.M."/>
            <person name="Oliver B."/>
            <person name="Markow T.A."/>
            <person name="Kaufman T.C."/>
            <person name="Kellis M."/>
            <person name="Gelbart W."/>
            <person name="Iyer V.N."/>
            <person name="Pollard D.A."/>
            <person name="Sackton T.B."/>
            <person name="Larracuente A.M."/>
            <person name="Singh N.D."/>
            <person name="Abad J.P."/>
            <person name="Abt D.N."/>
            <person name="Adryan B."/>
            <person name="Aguade M."/>
            <person name="Akashi H."/>
            <person name="Anderson W.W."/>
            <person name="Aquadro C.F."/>
            <person name="Ardell D.H."/>
            <person name="Arguello R."/>
            <person name="Artieri C.G."/>
            <person name="Barbash D.A."/>
            <person name="Barker D."/>
            <person name="Barsanti P."/>
            <person name="Batterham P."/>
            <person name="Batzoglou S."/>
            <person name="Begun D."/>
            <person name="Bhutkar A."/>
            <person name="Blanco E."/>
            <person name="Bosak S.A."/>
            <person name="Bradley R.K."/>
            <person name="Brand A.D."/>
            <person name="Brent M.R."/>
            <person name="Brooks A.N."/>
            <person name="Brown R.H."/>
            <person name="Butlin R.K."/>
            <person name="Caggese C."/>
            <person name="Calvi B.R."/>
            <person name="Bernardo de Carvalho A."/>
            <person name="Caspi A."/>
            <person name="Castrezana S."/>
            <person name="Celniker S.E."/>
            <person name="Chang J.L."/>
            <person name="Chapple C."/>
            <person name="Chatterji S."/>
            <person name="Chinwalla A."/>
            <person name="Civetta A."/>
            <person name="Clifton S.W."/>
            <person name="Comeron J.M."/>
            <person name="Costello J.C."/>
            <person name="Coyne J.A."/>
            <person name="Daub J."/>
            <person name="David R.G."/>
            <person name="Delcher A.L."/>
            <person name="Delehaunty K."/>
            <person name="Do C.B."/>
            <person name="Ebling H."/>
            <person name="Edwards K."/>
            <person name="Eickbush T."/>
            <person name="Evans J.D."/>
            <person name="Filipski A."/>
            <person name="Findeiss S."/>
            <person name="Freyhult E."/>
            <person name="Fulton L."/>
            <person name="Fulton R."/>
            <person name="Garcia A.C."/>
            <person name="Gardiner A."/>
            <person name="Garfield D.A."/>
            <person name="Garvin B.E."/>
            <person name="Gibson G."/>
            <person name="Gilbert D."/>
            <person name="Gnerre S."/>
            <person name="Godfrey J."/>
            <person name="Good R."/>
            <person name="Gotea V."/>
            <person name="Gravely B."/>
            <person name="Greenberg A.J."/>
            <person name="Griffiths-Jones S."/>
            <person name="Gross S."/>
            <person name="Guigo R."/>
            <person name="Gustafson E.A."/>
            <person name="Haerty W."/>
            <person name="Hahn M.W."/>
            <person name="Halligan D.L."/>
            <person name="Halpern A.L."/>
            <person name="Halter G.M."/>
            <person name="Han M.V."/>
            <person name="Heger A."/>
            <person name="Hillier L."/>
            <person name="Hinrichs A.S."/>
            <person name="Holmes I."/>
            <person name="Hoskins R.A."/>
            <person name="Hubisz M.J."/>
            <person name="Hultmark D."/>
            <person name="Huntley M.A."/>
            <person name="Jaffe D.B."/>
            <person name="Jagadeeshan S."/>
            <person name="Jeck W.R."/>
            <person name="Johnson J."/>
            <person name="Jones C.D."/>
            <person name="Jordan W.C."/>
            <person name="Karpen G.H."/>
            <person name="Kataoka E."/>
            <person name="Keightley P.D."/>
            <person name="Kheradpour P."/>
            <person name="Kirkness E.F."/>
            <person name="Koerich L.B."/>
            <person name="Kristiansen K."/>
            <person name="Kudrna D."/>
            <person name="Kulathinal R.J."/>
            <person name="Kumar S."/>
            <person name="Kwok R."/>
            <person name="Lander E."/>
            <person name="Langley C.H."/>
            <person name="Lapoint R."/>
            <person name="Lazzaro B.P."/>
            <person name="Lee S.J."/>
            <person name="Levesque L."/>
            <person name="Li R."/>
            <person name="Lin C.F."/>
            <person name="Lin M.F."/>
            <person name="Lindblad-Toh K."/>
            <person name="Llopart A."/>
            <person name="Long M."/>
            <person name="Low L."/>
            <person name="Lozovsky E."/>
            <person name="Lu J."/>
            <person name="Luo M."/>
            <person name="Machado C.A."/>
            <person name="Makalowski W."/>
            <person name="Marzo M."/>
            <person name="Matsuda M."/>
            <person name="Matzkin L."/>
            <person name="McAllister B."/>
            <person name="McBride C.S."/>
            <person name="McKernan B."/>
            <person name="McKernan K."/>
            <person name="Mendez-Lago M."/>
            <person name="Minx P."/>
            <person name="Mollenhauer M.U."/>
            <person name="Montooth K."/>
            <person name="Mount S.M."/>
            <person name="Mu X."/>
            <person name="Myers E."/>
            <person name="Negre B."/>
            <person name="Newfeld S."/>
            <person name="Nielsen R."/>
            <person name="Noor M.A."/>
            <person name="O'Grady P."/>
            <person name="Pachter L."/>
            <person name="Papaceit M."/>
            <person name="Parisi M.J."/>
            <person name="Parisi M."/>
            <person name="Parts L."/>
            <person name="Pedersen J.S."/>
            <person name="Pesole G."/>
            <person name="Phillippy A.M."/>
            <person name="Ponting C.P."/>
            <person name="Pop M."/>
            <person name="Porcelli D."/>
            <person name="Powell J.R."/>
            <person name="Prohaska S."/>
            <person name="Pruitt K."/>
            <person name="Puig M."/>
            <person name="Quesneville H."/>
            <person name="Ram K.R."/>
            <person name="Rand D."/>
            <person name="Rasmussen M.D."/>
            <person name="Reed L.K."/>
            <person name="Reenan R."/>
            <person name="Reily A."/>
            <person name="Remington K.A."/>
            <person name="Rieger T.T."/>
            <person name="Ritchie M.G."/>
            <person name="Robin C."/>
            <person name="Rogers Y.H."/>
            <person name="Rohde C."/>
            <person name="Rozas J."/>
            <person name="Rubenfield M.J."/>
            <person name="Ruiz A."/>
            <person name="Russo S."/>
            <person name="Salzberg S.L."/>
            <person name="Sanchez-Gracia A."/>
            <person name="Saranga D.J."/>
            <person name="Sato H."/>
            <person name="Schaeffer S.W."/>
            <person name="Schatz M.C."/>
            <person name="Schlenke T."/>
            <person name="Schwartz R."/>
            <person name="Segarra C."/>
            <person name="Singh R.S."/>
            <person name="Sirot L."/>
            <person name="Sirota M."/>
            <person name="Sisneros N.B."/>
            <person name="Smith C.D."/>
            <person name="Smith T.F."/>
            <person name="Spieth J."/>
            <person name="Stage D.E."/>
            <person name="Stark A."/>
            <person name="Stephan W."/>
            <person name="Strausberg R.L."/>
            <person name="Strempel S."/>
            <person name="Sturgill D."/>
            <person name="Sutton G."/>
            <person name="Sutton G.G."/>
            <person name="Tao W."/>
            <person name="Teichmann S."/>
            <person name="Tobari Y.N."/>
            <person name="Tomimura Y."/>
            <person name="Tsolas J.M."/>
            <person name="Valente V.L."/>
            <person name="Venter E."/>
            <person name="Venter J.C."/>
            <person name="Vicario S."/>
            <person name="Vieira F.G."/>
            <person name="Vilella A.J."/>
            <person name="Villasante A."/>
            <person name="Walenz B."/>
            <person name="Wang J."/>
            <person name="Wasserman M."/>
            <person name="Watts T."/>
            <person name="Wilson D."/>
            <person name="Wilson R.K."/>
            <person name="Wing R.A."/>
            <person name="Wolfner M.F."/>
            <person name="Wong A."/>
            <person name="Wong G.K."/>
            <person name="Wu C.I."/>
            <person name="Wu G."/>
            <person name="Yamamoto D."/>
            <person name="Yang H.P."/>
            <person name="Yang S.P."/>
            <person name="Yorke J.A."/>
            <person name="Yoshida K."/>
            <person name="Zdobnov E."/>
            <person name="Zhang P."/>
            <person name="Zhang Y."/>
            <person name="Zimin A.V."/>
            <person name="Baldwin J."/>
            <person name="Abdouelleil A."/>
            <person name="Abdulkadir J."/>
            <person name="Abebe A."/>
            <person name="Abera B."/>
            <person name="Abreu J."/>
            <person name="Acer S.C."/>
            <person name="Aftuck L."/>
            <person name="Alexander A."/>
            <person name="An P."/>
            <person name="Anderson E."/>
            <person name="Anderson S."/>
            <person name="Arachi H."/>
            <person name="Azer M."/>
            <person name="Bachantsang P."/>
            <person name="Barry A."/>
            <person name="Bayul T."/>
            <person name="Berlin A."/>
            <person name="Bessette D."/>
            <person name="Bloom T."/>
            <person name="Blye J."/>
            <person name="Boguslavskiy L."/>
            <person name="Bonnet C."/>
            <person name="Boukhgalter B."/>
            <person name="Bourzgui I."/>
            <person name="Brown A."/>
            <person name="Cahill P."/>
            <person name="Channer S."/>
            <person name="Cheshatsang Y."/>
            <person name="Chuda L."/>
            <person name="Citroen M."/>
            <person name="Collymore A."/>
            <person name="Cooke P."/>
            <person name="Costello M."/>
            <person name="D'Aco K."/>
            <person name="Daza R."/>
            <person name="De Haan G."/>
            <person name="DeGray S."/>
            <person name="DeMaso C."/>
            <person name="Dhargay N."/>
            <person name="Dooley K."/>
            <person name="Dooley E."/>
            <person name="Doricent M."/>
            <person name="Dorje P."/>
            <person name="Dorjee K."/>
            <person name="Dupes A."/>
            <person name="Elong R."/>
            <person name="Falk J."/>
            <person name="Farina A."/>
            <person name="Faro S."/>
            <person name="Ferguson D."/>
            <person name="Fisher S."/>
            <person name="Foley C.D."/>
            <person name="Franke A."/>
            <person name="Friedrich D."/>
            <person name="Gadbois L."/>
            <person name="Gearin G."/>
            <person name="Gearin C.R."/>
            <person name="Giannoukos G."/>
            <person name="Goode T."/>
            <person name="Graham J."/>
            <person name="Grandbois E."/>
            <person name="Grewal S."/>
            <person name="Gyaltsen K."/>
            <person name="Hafez N."/>
            <person name="Hagos B."/>
            <person name="Hall J."/>
            <person name="Henson C."/>
            <person name="Hollinger A."/>
            <person name="Honan T."/>
            <person name="Huard M.D."/>
            <person name="Hughes L."/>
            <person name="Hurhula B."/>
            <person name="Husby M.E."/>
            <person name="Kamat A."/>
            <person name="Kanga B."/>
            <person name="Kashin S."/>
            <person name="Khazanovich D."/>
            <person name="Kisner P."/>
            <person name="Lance K."/>
            <person name="Lara M."/>
            <person name="Lee W."/>
            <person name="Lennon N."/>
            <person name="Letendre F."/>
            <person name="LeVine R."/>
            <person name="Lipovsky A."/>
            <person name="Liu X."/>
            <person name="Liu J."/>
            <person name="Liu S."/>
            <person name="Lokyitsang T."/>
            <person name="Lokyitsang Y."/>
            <person name="Lubonja R."/>
            <person name="Lui A."/>
            <person name="MacDonald P."/>
            <person name="Magnisalis V."/>
            <person name="Maru K."/>
            <person name="Matthews C."/>
            <person name="McCusker W."/>
            <person name="McDonough S."/>
            <person name="Mehta T."/>
            <person name="Meldrim J."/>
            <person name="Meneus L."/>
            <person name="Mihai O."/>
            <person name="Mihalev A."/>
            <person name="Mihova T."/>
            <person name="Mittelman R."/>
            <person name="Mlenga V."/>
            <person name="Montmayeur A."/>
            <person name="Mulrain L."/>
            <person name="Navidi A."/>
            <person name="Naylor J."/>
            <person name="Negash T."/>
            <person name="Nguyen T."/>
            <person name="Nguyen N."/>
            <person name="Nicol R."/>
            <person name="Norbu C."/>
            <person name="Norbu N."/>
            <person name="Novod N."/>
            <person name="O'Neill B."/>
            <person name="Osman S."/>
            <person name="Markiewicz E."/>
            <person name="Oyono O.L."/>
            <person name="Patti C."/>
            <person name="Phunkhang P."/>
            <person name="Pierre F."/>
            <person name="Priest M."/>
            <person name="Raghuraman S."/>
            <person name="Rege F."/>
            <person name="Reyes R."/>
            <person name="Rise C."/>
            <person name="Rogov P."/>
            <person name="Ross K."/>
            <person name="Ryan E."/>
            <person name="Settipalli S."/>
            <person name="Shea T."/>
            <person name="Sherpa N."/>
            <person name="Shi L."/>
            <person name="Shih D."/>
            <person name="Sparrow T."/>
            <person name="Spaulding J."/>
            <person name="Stalker J."/>
            <person name="Stange-Thomann N."/>
            <person name="Stavropoulos S."/>
            <person name="Stone C."/>
            <person name="Strader C."/>
            <person name="Tesfaye S."/>
            <person name="Thomson T."/>
            <person name="Thoulutsang Y."/>
            <person name="Thoulutsang D."/>
            <person name="Topham K."/>
            <person name="Topping I."/>
            <person name="Tsamla T."/>
            <person name="Vassiliev H."/>
            <person name="Vo A."/>
            <person name="Wangchuk T."/>
            <person name="Wangdi T."/>
            <person name="Weiand M."/>
            <person name="Wilkinson J."/>
            <person name="Wilson A."/>
            <person name="Yadav S."/>
            <person name="Young G."/>
            <person name="Yu Q."/>
            <person name="Zembek L."/>
            <person name="Zhong D."/>
            <person name="Zimmer A."/>
            <person name="Zwirko Z."/>
            <person name="Jaffe D.B."/>
            <person name="Alvarez P."/>
            <person name="Brockman W."/>
            <person name="Butler J."/>
            <person name="Chin C."/>
            <person name="Gnerre S."/>
            <person name="Grabherr M."/>
            <person name="Kleber M."/>
            <person name="Mauceli E."/>
            <person name="MacCallum I."/>
        </authorList>
    </citation>
    <scope>NUCLEOTIDE SEQUENCE [LARGE SCALE GENOMIC DNA]</scope>
    <source>
        <strain evidence="13">Tucson 14024-0371.13</strain>
    </source>
</reference>
<dbReference type="GO" id="GO:0006839">
    <property type="term" value="P:mitochondrial transport"/>
    <property type="evidence" value="ECO:0007669"/>
    <property type="project" value="TreeGrafter"/>
</dbReference>
<evidence type="ECO:0000256" key="5">
    <source>
        <dbReference type="ARBA" id="ARBA00022737"/>
    </source>
</evidence>
<evidence type="ECO:0000256" key="9">
    <source>
        <dbReference type="PROSITE-ProRule" id="PRU00282"/>
    </source>
</evidence>
<dbReference type="FunCoup" id="B3MKX3">
    <property type="interactions" value="1117"/>
</dbReference>
<dbReference type="InterPro" id="IPR050567">
    <property type="entry name" value="Mitochondrial_Carrier"/>
</dbReference>
<dbReference type="PANTHER" id="PTHR45624:SF4">
    <property type="entry name" value="CONGESTED-LIKE TRACHEA PROTEIN-RELATED"/>
    <property type="match status" value="1"/>
</dbReference>
<keyword evidence="8 9" id="KW-0472">Membrane</keyword>
<evidence type="ECO:0000256" key="8">
    <source>
        <dbReference type="ARBA" id="ARBA00023136"/>
    </source>
</evidence>
<dbReference type="PANTHER" id="PTHR45624">
    <property type="entry name" value="MITOCHONDRIAL BASIC AMINO ACIDS TRANSPORTER-RELATED"/>
    <property type="match status" value="1"/>
</dbReference>
<feature type="transmembrane region" description="Helical" evidence="11">
    <location>
        <begin position="268"/>
        <end position="291"/>
    </location>
</feature>
<keyword evidence="6 11" id="KW-1133">Transmembrane helix</keyword>
<name>B3MKX3_DROAN</name>
<dbReference type="InterPro" id="IPR023395">
    <property type="entry name" value="MCP_dom_sf"/>
</dbReference>
<evidence type="ECO:0000256" key="7">
    <source>
        <dbReference type="ARBA" id="ARBA00023128"/>
    </source>
</evidence>
<feature type="transmembrane region" description="Helical" evidence="11">
    <location>
        <begin position="113"/>
        <end position="134"/>
    </location>
</feature>
<gene>
    <name evidence="12" type="primary">Dana\GF14956</name>
    <name evidence="12" type="synonym">dana_GLEANR_15722</name>
    <name evidence="12" type="ORF">GF14956</name>
</gene>
<comment type="subcellular location">
    <subcellularLocation>
        <location evidence="1">Mitochondrion membrane</location>
        <topology evidence="1">Multi-pass membrane protein</topology>
    </subcellularLocation>
</comment>
<proteinExistence type="inferred from homology"/>
<dbReference type="Proteomes" id="UP000007801">
    <property type="component" value="Unassembled WGS sequence"/>
</dbReference>
<dbReference type="GO" id="GO:0015227">
    <property type="term" value="F:O-acyl-L-carnitine transmembrane transporter activity"/>
    <property type="evidence" value="ECO:0007669"/>
    <property type="project" value="TreeGrafter"/>
</dbReference>
<feature type="repeat" description="Solcar" evidence="9">
    <location>
        <begin position="211"/>
        <end position="297"/>
    </location>
</feature>
<dbReference type="GO" id="GO:0010961">
    <property type="term" value="P:intracellular magnesium ion homeostasis"/>
    <property type="evidence" value="ECO:0007669"/>
    <property type="project" value="EnsemblMetazoa"/>
</dbReference>
<dbReference type="OMA" id="GVGGMCN"/>
<evidence type="ECO:0000256" key="6">
    <source>
        <dbReference type="ARBA" id="ARBA00022989"/>
    </source>
</evidence>
<evidence type="ECO:0000256" key="10">
    <source>
        <dbReference type="RuleBase" id="RU000488"/>
    </source>
</evidence>
<dbReference type="STRING" id="7217.B3MKX3"/>
<dbReference type="PhylomeDB" id="B3MKX3"/>
<comment type="similarity">
    <text evidence="2 10">Belongs to the mitochondrial carrier (TC 2.A.29) family.</text>
</comment>
<keyword evidence="3 10" id="KW-0813">Transport</keyword>
<dbReference type="Pfam" id="PF00153">
    <property type="entry name" value="Mito_carr"/>
    <property type="match status" value="3"/>
</dbReference>
<protein>
    <recommendedName>
        <fullName evidence="14">CG3476-PA</fullName>
    </recommendedName>
</protein>
<dbReference type="AlphaFoldDB" id="B3MKX3"/>
<evidence type="ECO:0000313" key="12">
    <source>
        <dbReference type="EMBL" id="EDV30631.1"/>
    </source>
</evidence>
<dbReference type="PROSITE" id="PS50920">
    <property type="entry name" value="SOLCAR"/>
    <property type="match status" value="3"/>
</dbReference>
<evidence type="ECO:0000256" key="3">
    <source>
        <dbReference type="ARBA" id="ARBA00022448"/>
    </source>
</evidence>
<evidence type="ECO:0000256" key="1">
    <source>
        <dbReference type="ARBA" id="ARBA00004225"/>
    </source>
</evidence>
<keyword evidence="13" id="KW-1185">Reference proteome</keyword>
<dbReference type="SUPFAM" id="SSF103506">
    <property type="entry name" value="Mitochondrial carrier"/>
    <property type="match status" value="1"/>
</dbReference>
<dbReference type="Gene3D" id="1.50.40.10">
    <property type="entry name" value="Mitochondrial carrier domain"/>
    <property type="match status" value="2"/>
</dbReference>
<evidence type="ECO:0000313" key="13">
    <source>
        <dbReference type="Proteomes" id="UP000007801"/>
    </source>
</evidence>
<evidence type="ECO:0000256" key="11">
    <source>
        <dbReference type="SAM" id="Phobius"/>
    </source>
</evidence>
<feature type="transmembrane region" description="Helical" evidence="11">
    <location>
        <begin position="211"/>
        <end position="231"/>
    </location>
</feature>
<dbReference type="GO" id="GO:0015095">
    <property type="term" value="F:magnesium ion transmembrane transporter activity"/>
    <property type="evidence" value="ECO:0007669"/>
    <property type="project" value="EnsemblMetazoa"/>
</dbReference>
<dbReference type="KEGG" id="dan:6497771"/>
<feature type="repeat" description="Solcar" evidence="9">
    <location>
        <begin position="13"/>
        <end position="104"/>
    </location>
</feature>
<feature type="repeat" description="Solcar" evidence="9">
    <location>
        <begin position="113"/>
        <end position="201"/>
    </location>
</feature>
<evidence type="ECO:0000256" key="2">
    <source>
        <dbReference type="ARBA" id="ARBA00006375"/>
    </source>
</evidence>
<dbReference type="InParanoid" id="B3MKX3"/>
<dbReference type="InterPro" id="IPR018108">
    <property type="entry name" value="MCP_transmembrane"/>
</dbReference>